<dbReference type="GO" id="GO:0008483">
    <property type="term" value="F:transaminase activity"/>
    <property type="evidence" value="ECO:0007669"/>
    <property type="project" value="UniProtKB-KW"/>
</dbReference>
<dbReference type="OrthoDB" id="9801052at2"/>
<dbReference type="GO" id="GO:0030170">
    <property type="term" value="F:pyridoxal phosphate binding"/>
    <property type="evidence" value="ECO:0007669"/>
    <property type="project" value="InterPro"/>
</dbReference>
<evidence type="ECO:0000256" key="1">
    <source>
        <dbReference type="ARBA" id="ARBA00001933"/>
    </source>
</evidence>
<dbReference type="Proteomes" id="UP000267049">
    <property type="component" value="Unassembled WGS sequence"/>
</dbReference>
<gene>
    <name evidence="4" type="ORF">EER27_12620</name>
</gene>
<dbReference type="PANTHER" id="PTHR43713:SF3">
    <property type="entry name" value="GLUTAMATE-1-SEMIALDEHYDE 2,1-AMINOMUTASE 1, CHLOROPLASTIC-RELATED"/>
    <property type="match status" value="1"/>
</dbReference>
<organism evidence="4 5">
    <name type="scientific">Montanilutibacter psychrotolerans</name>
    <dbReference type="NCBI Taxonomy" id="1327343"/>
    <lineage>
        <taxon>Bacteria</taxon>
        <taxon>Pseudomonadati</taxon>
        <taxon>Pseudomonadota</taxon>
        <taxon>Gammaproteobacteria</taxon>
        <taxon>Lysobacterales</taxon>
        <taxon>Lysobacteraceae</taxon>
        <taxon>Montanilutibacter</taxon>
    </lineage>
</organism>
<dbReference type="SUPFAM" id="SSF53383">
    <property type="entry name" value="PLP-dependent transferases"/>
    <property type="match status" value="1"/>
</dbReference>
<sequence>MTRQAEIEARIEADYTAGLRRAGPREEAEPVLAGGVAHHSWRMSPFPVVFARGSGGEKWDVAGRRYIDLWMGHGSLMLGNAHPAVVEAVAKQMQLGQHLGGAHVMQYAWAERIRELVPSCEYIRFTASGTEATLLALRVARAWTGRPRIVRVDGHFHGWHDEALAHALPKKQSGLNPGVDEFITLVPPLDTGAVLDELAERDVAAIILEPGGGSAGSLPWSTQYLATLRRIADLHGALLIFDEVISGFRYAPGGVQALAGVRPDLTVLAKIAAGGMPGGLVGGRREVLSVVSGGLSAVNEPVHVVHAGTFNGFPLSAAAALATLDLVADGTTQATAERVTCTLVAGINAAAEAADLDVRAIHQSSIFHLLIGALDAGDPISPGTAAIRLLRERAADYATLRRALLLEGVDCHMSHGWLSIAHDGPLLDEAIGGFERAFARVRELPSFRAPAELPSTVSSERCGTTCPDPTCPSRFRLVAGCSVPVDRVEEAEKEGDAL</sequence>
<dbReference type="PROSITE" id="PS00600">
    <property type="entry name" value="AA_TRANSFER_CLASS_3"/>
    <property type="match status" value="1"/>
</dbReference>
<comment type="caution">
    <text evidence="4">The sequence shown here is derived from an EMBL/GenBank/DDBJ whole genome shotgun (WGS) entry which is preliminary data.</text>
</comment>
<dbReference type="PANTHER" id="PTHR43713">
    <property type="entry name" value="GLUTAMATE-1-SEMIALDEHYDE 2,1-AMINOMUTASE"/>
    <property type="match status" value="1"/>
</dbReference>
<dbReference type="InterPro" id="IPR015424">
    <property type="entry name" value="PyrdxlP-dep_Trfase"/>
</dbReference>
<dbReference type="InterPro" id="IPR015421">
    <property type="entry name" value="PyrdxlP-dep_Trfase_major"/>
</dbReference>
<name>A0A3M8SPX8_9GAMM</name>
<dbReference type="RefSeq" id="WP_123088460.1">
    <property type="nucleotide sequence ID" value="NZ_RIBS01000005.1"/>
</dbReference>
<evidence type="ECO:0000256" key="2">
    <source>
        <dbReference type="ARBA" id="ARBA00022898"/>
    </source>
</evidence>
<evidence type="ECO:0000256" key="3">
    <source>
        <dbReference type="RuleBase" id="RU003560"/>
    </source>
</evidence>
<keyword evidence="2 3" id="KW-0663">Pyridoxal phosphate</keyword>
<protein>
    <submittedName>
        <fullName evidence="4">Aminotransferase class III-fold pyridoxal phosphate-dependent enzyme</fullName>
    </submittedName>
</protein>
<dbReference type="Gene3D" id="3.40.640.10">
    <property type="entry name" value="Type I PLP-dependent aspartate aminotransferase-like (Major domain)"/>
    <property type="match status" value="1"/>
</dbReference>
<evidence type="ECO:0000313" key="5">
    <source>
        <dbReference type="Proteomes" id="UP000267049"/>
    </source>
</evidence>
<keyword evidence="5" id="KW-1185">Reference proteome</keyword>
<dbReference type="Pfam" id="PF00202">
    <property type="entry name" value="Aminotran_3"/>
    <property type="match status" value="1"/>
</dbReference>
<dbReference type="AlphaFoldDB" id="A0A3M8SPX8"/>
<reference evidence="4 5" key="1">
    <citation type="submission" date="2018-11" db="EMBL/GenBank/DDBJ databases">
        <title>Lysobacter cryohumiis sp. nov., isolated from soil in the Tianshan Mountains, Xinjiang, China.</title>
        <authorList>
            <person name="Luo Y."/>
            <person name="Sheng H."/>
        </authorList>
    </citation>
    <scope>NUCLEOTIDE SEQUENCE [LARGE SCALE GENOMIC DNA]</scope>
    <source>
        <strain evidence="4 5">ZS60</strain>
    </source>
</reference>
<dbReference type="InterPro" id="IPR015422">
    <property type="entry name" value="PyrdxlP-dep_Trfase_small"/>
</dbReference>
<accession>A0A3M8SPX8</accession>
<keyword evidence="4" id="KW-0808">Transferase</keyword>
<proteinExistence type="inferred from homology"/>
<dbReference type="InterPro" id="IPR005814">
    <property type="entry name" value="Aminotrans_3"/>
</dbReference>
<comment type="similarity">
    <text evidence="3">Belongs to the class-III pyridoxal-phosphate-dependent aminotransferase family.</text>
</comment>
<comment type="cofactor">
    <cofactor evidence="1">
        <name>pyridoxal 5'-phosphate</name>
        <dbReference type="ChEBI" id="CHEBI:597326"/>
    </cofactor>
</comment>
<dbReference type="EMBL" id="RIBS01000005">
    <property type="protein sequence ID" value="RNF83329.1"/>
    <property type="molecule type" value="Genomic_DNA"/>
</dbReference>
<dbReference type="InterPro" id="IPR049704">
    <property type="entry name" value="Aminotrans_3_PPA_site"/>
</dbReference>
<keyword evidence="4" id="KW-0032">Aminotransferase</keyword>
<dbReference type="Gene3D" id="3.90.1150.10">
    <property type="entry name" value="Aspartate Aminotransferase, domain 1"/>
    <property type="match status" value="1"/>
</dbReference>
<evidence type="ECO:0000313" key="4">
    <source>
        <dbReference type="EMBL" id="RNF83329.1"/>
    </source>
</evidence>